<feature type="chain" id="PRO_5037331847" evidence="4">
    <location>
        <begin position="21"/>
        <end position="918"/>
    </location>
</feature>
<keyword evidence="4" id="KW-0732">Signal</keyword>
<dbReference type="RefSeq" id="WP_208080085.1">
    <property type="nucleotide sequence ID" value="NZ_CP071869.1"/>
</dbReference>
<keyword evidence="5" id="KW-0378">Hydrolase</keyword>
<evidence type="ECO:0000313" key="5">
    <source>
        <dbReference type="EMBL" id="QTE24101.1"/>
    </source>
</evidence>
<evidence type="ECO:0000256" key="3">
    <source>
        <dbReference type="ARBA" id="ARBA00023237"/>
    </source>
</evidence>
<name>A0A975CV34_9FLAO</name>
<dbReference type="SUPFAM" id="SSF49464">
    <property type="entry name" value="Carboxypeptidase regulatory domain-like"/>
    <property type="match status" value="1"/>
</dbReference>
<keyword evidence="5" id="KW-0121">Carboxypeptidase</keyword>
<dbReference type="GO" id="GO:0009279">
    <property type="term" value="C:cell outer membrane"/>
    <property type="evidence" value="ECO:0007669"/>
    <property type="project" value="UniProtKB-SubCell"/>
</dbReference>
<evidence type="ECO:0000313" key="6">
    <source>
        <dbReference type="Proteomes" id="UP000663920"/>
    </source>
</evidence>
<dbReference type="KEGG" id="pcea:J3359_07510"/>
<protein>
    <submittedName>
        <fullName evidence="5">Carboxypeptidase-like regulatory domain-containing protein</fullName>
    </submittedName>
</protein>
<dbReference type="InterPro" id="IPR008969">
    <property type="entry name" value="CarboxyPept-like_regulatory"/>
</dbReference>
<dbReference type="EMBL" id="CP071869">
    <property type="protein sequence ID" value="QTE24101.1"/>
    <property type="molecule type" value="Genomic_DNA"/>
</dbReference>
<gene>
    <name evidence="5" type="ORF">J3359_07510</name>
</gene>
<keyword evidence="6" id="KW-1185">Reference proteome</keyword>
<comment type="subcellular location">
    <subcellularLocation>
        <location evidence="1">Cell outer membrane</location>
    </subcellularLocation>
</comment>
<dbReference type="AlphaFoldDB" id="A0A975CV34"/>
<organism evidence="5 6">
    <name type="scientific">Polaribacter cellanae</name>
    <dbReference type="NCBI Taxonomy" id="2818493"/>
    <lineage>
        <taxon>Bacteria</taxon>
        <taxon>Pseudomonadati</taxon>
        <taxon>Bacteroidota</taxon>
        <taxon>Flavobacteriia</taxon>
        <taxon>Flavobacteriales</taxon>
        <taxon>Flavobacteriaceae</taxon>
    </lineage>
</organism>
<proteinExistence type="predicted"/>
<sequence>MRKIFLSMFLLFCCTALLQAQNVVKGIVVDGDSENPLQSVLVTVKSTTISKVTGADGVFNLTGISNGNYIVEIKLAGYETQNFPVEFSGNVVDLGTILFFKDITEDQDLSLITITDDELNGEASAADNISGLLQATRDVFLRSAAFEFSSSFFRIKGLDSGNGKVLINGIEMNKIYDGRAQWSNWGGLNDVLRNQEFSNGLSPSNFTFGGVLGSTNINTRASQQRPGVRISYSSSNRSYQHRAMTTYSTGMLEGGWAMTFSGSRRAGLEGFNKGTTYNAYSLFASVEKKINDHHSLSFTSIFTPNRRGKSSPNTQEVFDLKGIEYNEYWGNLNGRKVNSRIKTVEEPILMLNHFWDISQETSLQTNVAYQFGKIGNSRIDYNGGANPSPTYYKYLPSSFLANDDKEGAYDALQNFQNDGQVDWDRIFDANVTTAQQGQSNAYVLYEDRIDSKQLSVNTILNSEITNNITFNSKLEYKQLRSRNFAEVIDLLGGNGYLDINPFAETEDQAQNNILNPNRIVGKGDKFKYNYNINSDIISAFAQAQFKYNKVDFYVAANVSRTSHQREGLYKSGGFPDNSLGKSKKLSFTNYGAKAGATYKITGRHLIDANVAYITDAPTIRNSFSNPRSNNFEVRDITSQKIFSTDVSYILRSPNLQAKVTGFYTKIKDATDIGFFFSQGANTNTFLQEIVTDLNTKHFGAELGLEAQITATIKLKGAANIAQYTYDNNPNVYLTAEDFVVVDQGNDNNPEGIREQGAANLKNYKLAAGPQKAYSVGFEYRDPDYWWIGATANFFDEAYLDVSPLLRTASFYKDNDGLPFNNYDPKIAKELLKQEKFDSYMSVNLIGGKSWKIGDYYIGLFATVNNLFNEIYKTGGYEQGRASDYNRLKEDVSLPVRQFGPKYWYGRGTTYFLNVSISF</sequence>
<dbReference type="Gene3D" id="2.40.170.20">
    <property type="entry name" value="TonB-dependent receptor, beta-barrel domain"/>
    <property type="match status" value="1"/>
</dbReference>
<dbReference type="Pfam" id="PF13715">
    <property type="entry name" value="CarbopepD_reg_2"/>
    <property type="match status" value="1"/>
</dbReference>
<feature type="signal peptide" evidence="4">
    <location>
        <begin position="1"/>
        <end position="20"/>
    </location>
</feature>
<dbReference type="SUPFAM" id="SSF56935">
    <property type="entry name" value="Porins"/>
    <property type="match status" value="1"/>
</dbReference>
<evidence type="ECO:0000256" key="2">
    <source>
        <dbReference type="ARBA" id="ARBA00023136"/>
    </source>
</evidence>
<dbReference type="Proteomes" id="UP000663920">
    <property type="component" value="Chromosome"/>
</dbReference>
<evidence type="ECO:0000256" key="4">
    <source>
        <dbReference type="SAM" id="SignalP"/>
    </source>
</evidence>
<accession>A0A975CV34</accession>
<reference evidence="5 6" key="1">
    <citation type="submission" date="2021-03" db="EMBL/GenBank/DDBJ databases">
        <title>Complete genome of Polaribacter_sp.SM13.</title>
        <authorList>
            <person name="Jeong S.W."/>
            <person name="Bae J.W."/>
        </authorList>
    </citation>
    <scope>NUCLEOTIDE SEQUENCE [LARGE SCALE GENOMIC DNA]</scope>
    <source>
        <strain evidence="5 6">SM13</strain>
    </source>
</reference>
<dbReference type="Gene3D" id="2.60.40.1120">
    <property type="entry name" value="Carboxypeptidase-like, regulatory domain"/>
    <property type="match status" value="1"/>
</dbReference>
<keyword evidence="3" id="KW-0998">Cell outer membrane</keyword>
<dbReference type="InterPro" id="IPR036942">
    <property type="entry name" value="Beta-barrel_TonB_sf"/>
</dbReference>
<keyword evidence="5" id="KW-0645">Protease</keyword>
<keyword evidence="2" id="KW-0472">Membrane</keyword>
<evidence type="ECO:0000256" key="1">
    <source>
        <dbReference type="ARBA" id="ARBA00004442"/>
    </source>
</evidence>
<dbReference type="GO" id="GO:0004180">
    <property type="term" value="F:carboxypeptidase activity"/>
    <property type="evidence" value="ECO:0007669"/>
    <property type="project" value="UniProtKB-KW"/>
</dbReference>